<evidence type="ECO:0000256" key="1">
    <source>
        <dbReference type="SAM" id="SignalP"/>
    </source>
</evidence>
<dbReference type="Proteomes" id="UP001652740">
    <property type="component" value="Unplaced"/>
</dbReference>
<organism evidence="2 3">
    <name type="scientific">Galleria mellonella</name>
    <name type="common">Greater wax moth</name>
    <dbReference type="NCBI Taxonomy" id="7137"/>
    <lineage>
        <taxon>Eukaryota</taxon>
        <taxon>Metazoa</taxon>
        <taxon>Ecdysozoa</taxon>
        <taxon>Arthropoda</taxon>
        <taxon>Hexapoda</taxon>
        <taxon>Insecta</taxon>
        <taxon>Pterygota</taxon>
        <taxon>Neoptera</taxon>
        <taxon>Endopterygota</taxon>
        <taxon>Lepidoptera</taxon>
        <taxon>Glossata</taxon>
        <taxon>Ditrysia</taxon>
        <taxon>Pyraloidea</taxon>
        <taxon>Pyralidae</taxon>
        <taxon>Galleriinae</taxon>
        <taxon>Galleria</taxon>
    </lineage>
</organism>
<keyword evidence="1" id="KW-0732">Signal</keyword>
<reference evidence="3" key="1">
    <citation type="submission" date="2025-08" db="UniProtKB">
        <authorList>
            <consortium name="RefSeq"/>
        </authorList>
    </citation>
    <scope>IDENTIFICATION</scope>
    <source>
        <tissue evidence="3">Whole larvae</tissue>
    </source>
</reference>
<proteinExistence type="predicted"/>
<evidence type="ECO:0000313" key="3">
    <source>
        <dbReference type="RefSeq" id="XP_031770306.2"/>
    </source>
</evidence>
<keyword evidence="2" id="KW-1185">Reference proteome</keyword>
<dbReference type="RefSeq" id="XP_031770306.2">
    <property type="nucleotide sequence ID" value="XM_031914446.2"/>
</dbReference>
<dbReference type="KEGG" id="gmw:113515560"/>
<protein>
    <submittedName>
        <fullName evidence="3">Uncharacterized PPE family protein PPE40-like</fullName>
    </submittedName>
</protein>
<evidence type="ECO:0000313" key="2">
    <source>
        <dbReference type="Proteomes" id="UP001652740"/>
    </source>
</evidence>
<accession>A0A6J3CD21</accession>
<dbReference type="GeneID" id="113515560"/>
<feature type="signal peptide" evidence="1">
    <location>
        <begin position="1"/>
        <end position="21"/>
    </location>
</feature>
<sequence length="220" mass="21827">MSCFTVLLVLFQACFIQNAFSQCNTIGGCPNIGSKDVNPFGLGLTGLGDFGAIRHGFGNTLGLEVNTAGLGNLGLGFDSKINTANLLGTTGLGELNTVALGGIDVAKFGFGNTGIGSFGAAEITTAPVAAVNAGLGFDNIGIGITEVGFASHGIVPPGAAYGGTGNGAIGVGGNFPVTGVTSVNGQVPVIGFVEFSGDIPASGLIFASGNCDCNNYYKLY</sequence>
<gene>
    <name evidence="3" type="primary">LOC113515560</name>
</gene>
<dbReference type="InParanoid" id="A0A6J3CD21"/>
<dbReference type="AlphaFoldDB" id="A0A6J3CD21"/>
<name>A0A6J3CD21_GALME</name>
<feature type="chain" id="PRO_5046685571" evidence="1">
    <location>
        <begin position="22"/>
        <end position="220"/>
    </location>
</feature>